<dbReference type="KEGG" id="smo:SELMODRAFT_131886"/>
<dbReference type="STRING" id="88036.D8T4R9"/>
<dbReference type="SUPFAM" id="SSF53067">
    <property type="entry name" value="Actin-like ATPase domain"/>
    <property type="match status" value="1"/>
</dbReference>
<dbReference type="GO" id="GO:0005524">
    <property type="term" value="F:ATP binding"/>
    <property type="evidence" value="ECO:0007669"/>
    <property type="project" value="UniProtKB-KW"/>
</dbReference>
<dbReference type="InterPro" id="IPR043129">
    <property type="entry name" value="ATPase_NBD"/>
</dbReference>
<dbReference type="HOGENOM" id="CLU_1943622_0_0_1"/>
<evidence type="ECO:0000256" key="2">
    <source>
        <dbReference type="ARBA" id="ARBA00022840"/>
    </source>
</evidence>
<proteinExistence type="predicted"/>
<dbReference type="Proteomes" id="UP000001514">
    <property type="component" value="Unassembled WGS sequence"/>
</dbReference>
<evidence type="ECO:0000313" key="5">
    <source>
        <dbReference type="Proteomes" id="UP000001514"/>
    </source>
</evidence>
<dbReference type="Gene3D" id="3.30.420.40">
    <property type="match status" value="1"/>
</dbReference>
<dbReference type="EMBL" id="GL377674">
    <property type="protein sequence ID" value="EFJ08403.1"/>
    <property type="molecule type" value="Genomic_DNA"/>
</dbReference>
<keyword evidence="3" id="KW-0173">Coenzyme A biosynthesis</keyword>
<dbReference type="Gramene" id="EFJ08403">
    <property type="protein sequence ID" value="EFJ08403"/>
    <property type="gene ID" value="SELMODRAFT_131886"/>
</dbReference>
<accession>D8T4R9</accession>
<dbReference type="Pfam" id="PF03630">
    <property type="entry name" value="Fumble"/>
    <property type="match status" value="1"/>
</dbReference>
<name>D8T4R9_SELML</name>
<keyword evidence="5" id="KW-1185">Reference proteome</keyword>
<organism evidence="5">
    <name type="scientific">Selaginella moellendorffii</name>
    <name type="common">Spikemoss</name>
    <dbReference type="NCBI Taxonomy" id="88036"/>
    <lineage>
        <taxon>Eukaryota</taxon>
        <taxon>Viridiplantae</taxon>
        <taxon>Streptophyta</taxon>
        <taxon>Embryophyta</taxon>
        <taxon>Tracheophyta</taxon>
        <taxon>Lycopodiopsida</taxon>
        <taxon>Selaginellales</taxon>
        <taxon>Selaginellaceae</taxon>
        <taxon>Selaginella</taxon>
    </lineage>
</organism>
<dbReference type="InParanoid" id="D8T4R9"/>
<dbReference type="AlphaFoldDB" id="D8T4R9"/>
<feature type="non-terminal residue" evidence="4">
    <location>
        <position position="1"/>
    </location>
</feature>
<evidence type="ECO:0000313" key="4">
    <source>
        <dbReference type="EMBL" id="EFJ08403.1"/>
    </source>
</evidence>
<dbReference type="GO" id="GO:0015937">
    <property type="term" value="P:coenzyme A biosynthetic process"/>
    <property type="evidence" value="ECO:0007669"/>
    <property type="project" value="UniProtKB-KW"/>
</dbReference>
<dbReference type="eggNOG" id="KOG2201">
    <property type="taxonomic scope" value="Eukaryota"/>
</dbReference>
<gene>
    <name evidence="4" type="ORF">SELMODRAFT_131886</name>
</gene>
<keyword evidence="2" id="KW-0067">ATP-binding</keyword>
<reference evidence="4 5" key="1">
    <citation type="journal article" date="2011" name="Science">
        <title>The Selaginella genome identifies genetic changes associated with the evolution of vascular plants.</title>
        <authorList>
            <person name="Banks J.A."/>
            <person name="Nishiyama T."/>
            <person name="Hasebe M."/>
            <person name="Bowman J.L."/>
            <person name="Gribskov M."/>
            <person name="dePamphilis C."/>
            <person name="Albert V.A."/>
            <person name="Aono N."/>
            <person name="Aoyama T."/>
            <person name="Ambrose B.A."/>
            <person name="Ashton N.W."/>
            <person name="Axtell M.J."/>
            <person name="Barker E."/>
            <person name="Barker M.S."/>
            <person name="Bennetzen J.L."/>
            <person name="Bonawitz N.D."/>
            <person name="Chapple C."/>
            <person name="Cheng C."/>
            <person name="Correa L.G."/>
            <person name="Dacre M."/>
            <person name="DeBarry J."/>
            <person name="Dreyer I."/>
            <person name="Elias M."/>
            <person name="Engstrom E.M."/>
            <person name="Estelle M."/>
            <person name="Feng L."/>
            <person name="Finet C."/>
            <person name="Floyd S.K."/>
            <person name="Frommer W.B."/>
            <person name="Fujita T."/>
            <person name="Gramzow L."/>
            <person name="Gutensohn M."/>
            <person name="Harholt J."/>
            <person name="Hattori M."/>
            <person name="Heyl A."/>
            <person name="Hirai T."/>
            <person name="Hiwatashi Y."/>
            <person name="Ishikawa M."/>
            <person name="Iwata M."/>
            <person name="Karol K.G."/>
            <person name="Koehler B."/>
            <person name="Kolukisaoglu U."/>
            <person name="Kubo M."/>
            <person name="Kurata T."/>
            <person name="Lalonde S."/>
            <person name="Li K."/>
            <person name="Li Y."/>
            <person name="Litt A."/>
            <person name="Lyons E."/>
            <person name="Manning G."/>
            <person name="Maruyama T."/>
            <person name="Michael T.P."/>
            <person name="Mikami K."/>
            <person name="Miyazaki S."/>
            <person name="Morinaga S."/>
            <person name="Murata T."/>
            <person name="Mueller-Roeber B."/>
            <person name="Nelson D.R."/>
            <person name="Obara M."/>
            <person name="Oguri Y."/>
            <person name="Olmstead R.G."/>
            <person name="Onodera N."/>
            <person name="Petersen B.L."/>
            <person name="Pils B."/>
            <person name="Prigge M."/>
            <person name="Rensing S.A."/>
            <person name="Riano-Pachon D.M."/>
            <person name="Roberts A.W."/>
            <person name="Sato Y."/>
            <person name="Scheller H.V."/>
            <person name="Schulz B."/>
            <person name="Schulz C."/>
            <person name="Shakirov E.V."/>
            <person name="Shibagaki N."/>
            <person name="Shinohara N."/>
            <person name="Shippen D.E."/>
            <person name="Soerensen I."/>
            <person name="Sotooka R."/>
            <person name="Sugimoto N."/>
            <person name="Sugita M."/>
            <person name="Sumikawa N."/>
            <person name="Tanurdzic M."/>
            <person name="Theissen G."/>
            <person name="Ulvskov P."/>
            <person name="Wakazuki S."/>
            <person name="Weng J.K."/>
            <person name="Willats W.W."/>
            <person name="Wipf D."/>
            <person name="Wolf P.G."/>
            <person name="Yang L."/>
            <person name="Zimmer A.D."/>
            <person name="Zhu Q."/>
            <person name="Mitros T."/>
            <person name="Hellsten U."/>
            <person name="Loque D."/>
            <person name="Otillar R."/>
            <person name="Salamov A."/>
            <person name="Schmutz J."/>
            <person name="Shapiro H."/>
            <person name="Lindquist E."/>
            <person name="Lucas S."/>
            <person name="Rokhsar D."/>
            <person name="Grigoriev I.V."/>
        </authorList>
    </citation>
    <scope>NUCLEOTIDE SEQUENCE [LARGE SCALE GENOMIC DNA]</scope>
</reference>
<dbReference type="InterPro" id="IPR004567">
    <property type="entry name" value="Type_II_PanK"/>
</dbReference>
<dbReference type="PANTHER" id="PTHR12280">
    <property type="entry name" value="PANTOTHENATE KINASE"/>
    <property type="match status" value="1"/>
</dbReference>
<keyword evidence="1" id="KW-0547">Nucleotide-binding</keyword>
<dbReference type="PANTHER" id="PTHR12280:SF20">
    <property type="entry name" value="4'-PHOSPHOPANTETHEINE PHOSPHATASE"/>
    <property type="match status" value="1"/>
</dbReference>
<protein>
    <submittedName>
        <fullName evidence="4">Uncharacterized protein</fullName>
    </submittedName>
</protein>
<sequence>IAASLGKLSWGESTGHWREEDIAMSLLRMIVNNISQIASLTAAGQNVKKTVFTGSFLRGPVVNVLRSAMQFWSPAAQPVFLHSDYLKTAGAFLAGPRCCSTPPMTKKVHSIFGYTQRLRYSSSRDTLLLI</sequence>
<evidence type="ECO:0000256" key="3">
    <source>
        <dbReference type="ARBA" id="ARBA00022993"/>
    </source>
</evidence>
<evidence type="ECO:0000256" key="1">
    <source>
        <dbReference type="ARBA" id="ARBA00022741"/>
    </source>
</evidence>